<reference evidence="3 4" key="1">
    <citation type="journal article" date="2019" name="Nat. Ecol. Evol.">
        <title>Megaphylogeny resolves global patterns of mushroom evolution.</title>
        <authorList>
            <person name="Varga T."/>
            <person name="Krizsan K."/>
            <person name="Foldi C."/>
            <person name="Dima B."/>
            <person name="Sanchez-Garcia M."/>
            <person name="Sanchez-Ramirez S."/>
            <person name="Szollosi G.J."/>
            <person name="Szarkandi J.G."/>
            <person name="Papp V."/>
            <person name="Albert L."/>
            <person name="Andreopoulos W."/>
            <person name="Angelini C."/>
            <person name="Antonin V."/>
            <person name="Barry K.W."/>
            <person name="Bougher N.L."/>
            <person name="Buchanan P."/>
            <person name="Buyck B."/>
            <person name="Bense V."/>
            <person name="Catcheside P."/>
            <person name="Chovatia M."/>
            <person name="Cooper J."/>
            <person name="Damon W."/>
            <person name="Desjardin D."/>
            <person name="Finy P."/>
            <person name="Geml J."/>
            <person name="Haridas S."/>
            <person name="Hughes K."/>
            <person name="Justo A."/>
            <person name="Karasinski D."/>
            <person name="Kautmanova I."/>
            <person name="Kiss B."/>
            <person name="Kocsube S."/>
            <person name="Kotiranta H."/>
            <person name="LaButti K.M."/>
            <person name="Lechner B.E."/>
            <person name="Liimatainen K."/>
            <person name="Lipzen A."/>
            <person name="Lukacs Z."/>
            <person name="Mihaltcheva S."/>
            <person name="Morgado L.N."/>
            <person name="Niskanen T."/>
            <person name="Noordeloos M.E."/>
            <person name="Ohm R.A."/>
            <person name="Ortiz-Santana B."/>
            <person name="Ovrebo C."/>
            <person name="Racz N."/>
            <person name="Riley R."/>
            <person name="Savchenko A."/>
            <person name="Shiryaev A."/>
            <person name="Soop K."/>
            <person name="Spirin V."/>
            <person name="Szebenyi C."/>
            <person name="Tomsovsky M."/>
            <person name="Tulloss R.E."/>
            <person name="Uehling J."/>
            <person name="Grigoriev I.V."/>
            <person name="Vagvolgyi C."/>
            <person name="Papp T."/>
            <person name="Martin F.M."/>
            <person name="Miettinen O."/>
            <person name="Hibbett D.S."/>
            <person name="Nagy L.G."/>
        </authorList>
    </citation>
    <scope>NUCLEOTIDE SEQUENCE [LARGE SCALE GENOMIC DNA]</scope>
    <source>
        <strain evidence="3 4">OMC1185</strain>
    </source>
</reference>
<dbReference type="Pfam" id="PF06110">
    <property type="entry name" value="TXD17-like_Trx"/>
    <property type="match status" value="1"/>
</dbReference>
<evidence type="ECO:0000313" key="4">
    <source>
        <dbReference type="Proteomes" id="UP000305948"/>
    </source>
</evidence>
<dbReference type="EMBL" id="ML213503">
    <property type="protein sequence ID" value="TFK56853.1"/>
    <property type="molecule type" value="Genomic_DNA"/>
</dbReference>
<organism evidence="3 4">
    <name type="scientific">Heliocybe sulcata</name>
    <dbReference type="NCBI Taxonomy" id="5364"/>
    <lineage>
        <taxon>Eukaryota</taxon>
        <taxon>Fungi</taxon>
        <taxon>Dikarya</taxon>
        <taxon>Basidiomycota</taxon>
        <taxon>Agaricomycotina</taxon>
        <taxon>Agaricomycetes</taxon>
        <taxon>Gloeophyllales</taxon>
        <taxon>Gloeophyllaceae</taxon>
        <taxon>Heliocybe</taxon>
    </lineage>
</organism>
<dbReference type="Gene3D" id="3.40.30.10">
    <property type="entry name" value="Glutaredoxin"/>
    <property type="match status" value="1"/>
</dbReference>
<evidence type="ECO:0000259" key="2">
    <source>
        <dbReference type="Pfam" id="PF06110"/>
    </source>
</evidence>
<sequence>MPLHETSSVVDPAALNESPEEFLIFYSSRDEEGKMWCPDCRAVENIIKATFDKEDGPTGLIVYVGQKPEWKSPSNRFRGAPWSVNAIPTIIKRLRGKEVGRLVESEIEEQLSSFAGKAAV</sequence>
<keyword evidence="4" id="KW-1185">Reference proteome</keyword>
<evidence type="ECO:0000313" key="3">
    <source>
        <dbReference type="EMBL" id="TFK56853.1"/>
    </source>
</evidence>
<dbReference type="OrthoDB" id="78947at2759"/>
<comment type="similarity">
    <text evidence="1">Belongs to the thioredoxin family.</text>
</comment>
<dbReference type="GO" id="GO:0005829">
    <property type="term" value="C:cytosol"/>
    <property type="evidence" value="ECO:0007669"/>
    <property type="project" value="TreeGrafter"/>
</dbReference>
<gene>
    <name evidence="3" type="ORF">OE88DRAFT_1730294</name>
</gene>
<dbReference type="InterPro" id="IPR010357">
    <property type="entry name" value="TXNDC17_dom"/>
</dbReference>
<dbReference type="STRING" id="5364.A0A5C3NHK1"/>
<accession>A0A5C3NHK1</accession>
<dbReference type="InterPro" id="IPR036249">
    <property type="entry name" value="Thioredoxin-like_sf"/>
</dbReference>
<dbReference type="InterPro" id="IPR045108">
    <property type="entry name" value="TXNDC17-like"/>
</dbReference>
<evidence type="ECO:0000256" key="1">
    <source>
        <dbReference type="ARBA" id="ARBA00008987"/>
    </source>
</evidence>
<dbReference type="AlphaFoldDB" id="A0A5C3NHK1"/>
<dbReference type="PANTHER" id="PTHR12452:SF0">
    <property type="entry name" value="THIOREDOXIN DOMAIN-CONTAINING PROTEIN 17"/>
    <property type="match status" value="1"/>
</dbReference>
<name>A0A5C3NHK1_9AGAM</name>
<dbReference type="GO" id="GO:0047134">
    <property type="term" value="F:protein-disulfide reductase [NAD(P)H] activity"/>
    <property type="evidence" value="ECO:0007669"/>
    <property type="project" value="InterPro"/>
</dbReference>
<dbReference type="SUPFAM" id="SSF52833">
    <property type="entry name" value="Thioredoxin-like"/>
    <property type="match status" value="1"/>
</dbReference>
<dbReference type="PANTHER" id="PTHR12452">
    <property type="entry name" value="42-9-9 PROTEIN-RELATED"/>
    <property type="match status" value="1"/>
</dbReference>
<feature type="domain" description="Thioredoxin" evidence="2">
    <location>
        <begin position="16"/>
        <end position="109"/>
    </location>
</feature>
<protein>
    <recommendedName>
        <fullName evidence="2">Thioredoxin domain-containing protein</fullName>
    </recommendedName>
</protein>
<dbReference type="Proteomes" id="UP000305948">
    <property type="component" value="Unassembled WGS sequence"/>
</dbReference>
<proteinExistence type="inferred from homology"/>